<dbReference type="GO" id="GO:0008173">
    <property type="term" value="F:RNA methyltransferase activity"/>
    <property type="evidence" value="ECO:0007669"/>
    <property type="project" value="InterPro"/>
</dbReference>
<dbReference type="GO" id="GO:0003723">
    <property type="term" value="F:RNA binding"/>
    <property type="evidence" value="ECO:0007669"/>
    <property type="project" value="InterPro"/>
</dbReference>
<sequence length="369" mass="39333">MFALRVLATSAIPAGAGGVVRKSPDAAAPRRPAPGGARRGDSASRDKWNDAVLENGSAGRITKRAWERHLGRLRDPPAALEDVCVVVVGSKKAGNIGAIARAAASFECEDLRLVAPRVDPTSRSSLSSAKGAQHVVHGAGEYLSVAEAIADCDAAVAFHVWHDGLDVRSLEDVGSLLRAFPGGRMDASMDEDEDEDVGRDIVLPKDEDEDDADATGECEESCPLFLEPVPDEALEIKDEIPTGDDAGADDEGAEGAKGAEVEHGWKRRVYNPKNRNQKNRGRGKLALVFGREVDGLTDEEVNLCDAACRIPTGRLIESLSVSHAAVIILSQYYQHRASAAGHAPRLSELPVMAPAGVWAPPRRSDMYPE</sequence>
<dbReference type="OrthoDB" id="541981at2759"/>
<keyword evidence="3" id="KW-0808">Transferase</keyword>
<dbReference type="PANTHER" id="PTHR42786">
    <property type="entry name" value="TRNA/RRNA METHYLTRANSFERASE"/>
    <property type="match status" value="1"/>
</dbReference>
<keyword evidence="8" id="KW-1185">Reference proteome</keyword>
<organism evidence="7 8">
    <name type="scientific">Micromonas commoda (strain RCC299 / NOUM17 / CCMP2709)</name>
    <name type="common">Picoplanktonic green alga</name>
    <dbReference type="NCBI Taxonomy" id="296587"/>
    <lineage>
        <taxon>Eukaryota</taxon>
        <taxon>Viridiplantae</taxon>
        <taxon>Chlorophyta</taxon>
        <taxon>Mamiellophyceae</taxon>
        <taxon>Mamiellales</taxon>
        <taxon>Mamiellaceae</taxon>
        <taxon>Micromonas</taxon>
    </lineage>
</organism>
<dbReference type="GeneID" id="8246276"/>
<dbReference type="Pfam" id="PF00588">
    <property type="entry name" value="SpoU_methylase"/>
    <property type="match status" value="2"/>
</dbReference>
<dbReference type="GO" id="GO:0002128">
    <property type="term" value="P:tRNA nucleoside ribose methylation"/>
    <property type="evidence" value="ECO:0007669"/>
    <property type="project" value="TreeGrafter"/>
</dbReference>
<evidence type="ECO:0000256" key="2">
    <source>
        <dbReference type="ARBA" id="ARBA00022603"/>
    </source>
</evidence>
<dbReference type="InterPro" id="IPR001537">
    <property type="entry name" value="SpoU_MeTrfase"/>
</dbReference>
<feature type="compositionally biased region" description="Basic and acidic residues" evidence="5">
    <location>
        <begin position="38"/>
        <end position="49"/>
    </location>
</feature>
<dbReference type="STRING" id="296587.C1ED00"/>
<feature type="region of interest" description="Disordered" evidence="5">
    <location>
        <begin position="240"/>
        <end position="259"/>
    </location>
</feature>
<evidence type="ECO:0000259" key="6">
    <source>
        <dbReference type="Pfam" id="PF00588"/>
    </source>
</evidence>
<proteinExistence type="inferred from homology"/>
<feature type="region of interest" description="Disordered" evidence="5">
    <location>
        <begin position="18"/>
        <end position="49"/>
    </location>
</feature>
<dbReference type="InParanoid" id="C1ED00"/>
<gene>
    <name evidence="7" type="ORF">MICPUN_102472</name>
</gene>
<keyword evidence="4" id="KW-0949">S-adenosyl-L-methionine</keyword>
<protein>
    <recommendedName>
        <fullName evidence="6">tRNA/rRNA methyltransferase SpoU type domain-containing protein</fullName>
    </recommendedName>
</protein>
<feature type="domain" description="tRNA/rRNA methyltransferase SpoU type" evidence="6">
    <location>
        <begin position="83"/>
        <end position="155"/>
    </location>
</feature>
<dbReference type="SUPFAM" id="SSF75217">
    <property type="entry name" value="alpha/beta knot"/>
    <property type="match status" value="2"/>
</dbReference>
<name>C1ED00_MICCC</name>
<keyword evidence="2" id="KW-0489">Methyltransferase</keyword>
<dbReference type="eggNOG" id="ENOG502SBRF">
    <property type="taxonomic scope" value="Eukaryota"/>
</dbReference>
<evidence type="ECO:0000313" key="7">
    <source>
        <dbReference type="EMBL" id="ACO65994.1"/>
    </source>
</evidence>
<reference evidence="7 8" key="1">
    <citation type="journal article" date="2009" name="Science">
        <title>Green evolution and dynamic adaptations revealed by genomes of the marine picoeukaryotes Micromonas.</title>
        <authorList>
            <person name="Worden A.Z."/>
            <person name="Lee J.H."/>
            <person name="Mock T."/>
            <person name="Rouze P."/>
            <person name="Simmons M.P."/>
            <person name="Aerts A.L."/>
            <person name="Allen A.E."/>
            <person name="Cuvelier M.L."/>
            <person name="Derelle E."/>
            <person name="Everett M.V."/>
            <person name="Foulon E."/>
            <person name="Grimwood J."/>
            <person name="Gundlach H."/>
            <person name="Henrissat B."/>
            <person name="Napoli C."/>
            <person name="McDonald S.M."/>
            <person name="Parker M.S."/>
            <person name="Rombauts S."/>
            <person name="Salamov A."/>
            <person name="Von Dassow P."/>
            <person name="Badger J.H."/>
            <person name="Coutinho P.M."/>
            <person name="Demir E."/>
            <person name="Dubchak I."/>
            <person name="Gentemann C."/>
            <person name="Eikrem W."/>
            <person name="Gready J.E."/>
            <person name="John U."/>
            <person name="Lanier W."/>
            <person name="Lindquist E.A."/>
            <person name="Lucas S."/>
            <person name="Mayer K.F."/>
            <person name="Moreau H."/>
            <person name="Not F."/>
            <person name="Otillar R."/>
            <person name="Panaud O."/>
            <person name="Pangilinan J."/>
            <person name="Paulsen I."/>
            <person name="Piegu B."/>
            <person name="Poliakov A."/>
            <person name="Robbens S."/>
            <person name="Schmutz J."/>
            <person name="Toulza E."/>
            <person name="Wyss T."/>
            <person name="Zelensky A."/>
            <person name="Zhou K."/>
            <person name="Armbrust E.V."/>
            <person name="Bhattacharya D."/>
            <person name="Goodenough U.W."/>
            <person name="Van de Peer Y."/>
            <person name="Grigoriev I.V."/>
        </authorList>
    </citation>
    <scope>NUCLEOTIDE SEQUENCE [LARGE SCALE GENOMIC DNA]</scope>
    <source>
        <strain evidence="8">RCC299 / NOUM17</strain>
    </source>
</reference>
<dbReference type="Proteomes" id="UP000002009">
    <property type="component" value="Chromosome 9"/>
</dbReference>
<feature type="domain" description="tRNA/rRNA methyltransferase SpoU type" evidence="6">
    <location>
        <begin position="280"/>
        <end position="329"/>
    </location>
</feature>
<dbReference type="InterPro" id="IPR029026">
    <property type="entry name" value="tRNA_m1G_MTases_N"/>
</dbReference>
<dbReference type="InterPro" id="IPR029028">
    <property type="entry name" value="Alpha/beta_knot_MTases"/>
</dbReference>
<dbReference type="RefSeq" id="XP_002504736.1">
    <property type="nucleotide sequence ID" value="XM_002504690.1"/>
</dbReference>
<dbReference type="OMA" id="QESYITR"/>
<dbReference type="AlphaFoldDB" id="C1ED00"/>
<feature type="compositionally biased region" description="Low complexity" evidence="5">
    <location>
        <begin position="25"/>
        <end position="36"/>
    </location>
</feature>
<evidence type="ECO:0000256" key="5">
    <source>
        <dbReference type="SAM" id="MobiDB-lite"/>
    </source>
</evidence>
<evidence type="ECO:0000313" key="8">
    <source>
        <dbReference type="Proteomes" id="UP000002009"/>
    </source>
</evidence>
<dbReference type="InterPro" id="IPR004384">
    <property type="entry name" value="RNA_MeTrfase_TrmJ/LasT"/>
</dbReference>
<dbReference type="EMBL" id="CP001329">
    <property type="protein sequence ID" value="ACO65994.1"/>
    <property type="molecule type" value="Genomic_DNA"/>
</dbReference>
<evidence type="ECO:0000256" key="1">
    <source>
        <dbReference type="ARBA" id="ARBA00007228"/>
    </source>
</evidence>
<evidence type="ECO:0000256" key="3">
    <source>
        <dbReference type="ARBA" id="ARBA00022679"/>
    </source>
</evidence>
<dbReference type="KEGG" id="mis:MICPUN_102472"/>
<evidence type="ECO:0000256" key="4">
    <source>
        <dbReference type="ARBA" id="ARBA00022691"/>
    </source>
</evidence>
<dbReference type="GO" id="GO:0005829">
    <property type="term" value="C:cytosol"/>
    <property type="evidence" value="ECO:0007669"/>
    <property type="project" value="TreeGrafter"/>
</dbReference>
<comment type="similarity">
    <text evidence="1">Belongs to the class IV-like SAM-binding methyltransferase superfamily. RNA methyltransferase TrmH family.</text>
</comment>
<dbReference type="PANTHER" id="PTHR42786:SF2">
    <property type="entry name" value="TRNA (CYTIDINE_URIDINE-2'-O-)-METHYLTRANSFERASE TRMJ"/>
    <property type="match status" value="1"/>
</dbReference>
<accession>C1ED00</accession>
<dbReference type="Gene3D" id="3.40.1280.10">
    <property type="match status" value="2"/>
</dbReference>